<dbReference type="EMBL" id="CP133076">
    <property type="protein sequence ID" value="WMJ15464.1"/>
    <property type="molecule type" value="Genomic_DNA"/>
</dbReference>
<dbReference type="RefSeq" id="WP_074043645.1">
    <property type="nucleotide sequence ID" value="NZ_CP133076.1"/>
</dbReference>
<reference evidence="1" key="3">
    <citation type="journal article" date="2019" name="Int. J. Syst. Evol. Microbiol.">
        <title>Geobacillus proteiniphilus sp. nov., a thermophilic bacterium isolated from a high-temperature heavy oil reservoir in China.</title>
        <authorList>
            <person name="Semenova E.M."/>
            <person name="Sokolova D.S."/>
            <person name="Grouzdev D.S."/>
            <person name="Poltaraus A.B."/>
            <person name="Vinokurova N.G."/>
            <person name="Tourova T.P."/>
            <person name="Nazina T.N."/>
        </authorList>
    </citation>
    <scope>NUCLEOTIDE SEQUENCE</scope>
    <source>
        <strain evidence="1">1017</strain>
    </source>
</reference>
<dbReference type="Proteomes" id="UP000186030">
    <property type="component" value="Unassembled WGS sequence"/>
</dbReference>
<evidence type="ECO:0000313" key="2">
    <source>
        <dbReference type="EMBL" id="WMJ15464.1"/>
    </source>
</evidence>
<protein>
    <recommendedName>
        <fullName evidence="5">DegV family protein</fullName>
    </recommendedName>
</protein>
<reference evidence="3" key="2">
    <citation type="submission" date="2017-01" db="EMBL/GenBank/DDBJ databases">
        <title>Genome sequencing and annotation of Geobacillus sp. 1017, a Hydrocarbon-Oxidizing Thermophilic Bacterium Isolated from a Heavy Oil Reservoir (China).</title>
        <authorList>
            <person name="Kadnikov V.V."/>
            <person name="Mardanov A.V."/>
            <person name="Poltaraus A.B."/>
            <person name="Sokolova D.S."/>
            <person name="Semenova E.M."/>
            <person name="Ravin N.V."/>
            <person name="Tourova T.P."/>
            <person name="Nazina T.N."/>
        </authorList>
    </citation>
    <scope>NUCLEOTIDE SEQUENCE [LARGE SCALE GENOMIC DNA]</scope>
    <source>
        <strain evidence="3">1017</strain>
    </source>
</reference>
<evidence type="ECO:0008006" key="5">
    <source>
        <dbReference type="Google" id="ProtNLM"/>
    </source>
</evidence>
<keyword evidence="4" id="KW-1185">Reference proteome</keyword>
<reference evidence="1 3" key="1">
    <citation type="submission" date="2016-11" db="EMBL/GenBank/DDBJ databases">
        <authorList>
            <person name="Kadnikov V."/>
            <person name="Nazina T."/>
        </authorList>
    </citation>
    <scope>NUCLEOTIDE SEQUENCE [LARGE SCALE GENOMIC DNA]</scope>
    <source>
        <strain evidence="1 3">1017</strain>
    </source>
</reference>
<organism evidence="1 3">
    <name type="scientific">Geobacillus proteiniphilus</name>
    <dbReference type="NCBI Taxonomy" id="860353"/>
    <lineage>
        <taxon>Bacteria</taxon>
        <taxon>Bacillati</taxon>
        <taxon>Bacillota</taxon>
        <taxon>Bacilli</taxon>
        <taxon>Bacillales</taxon>
        <taxon>Anoxybacillaceae</taxon>
        <taxon>Geobacillus</taxon>
    </lineage>
</organism>
<accession>A0A1Q5T1G8</accession>
<sequence length="59" mass="6329">MKNVKIVTDSTADVPAAVPAEMVSSMIGHTRVETTPVISIHTGPGALALMYYTEEPDRE</sequence>
<gene>
    <name evidence="1" type="ORF">BRO54_1732</name>
    <name evidence="2" type="ORF">RA955_11760</name>
</gene>
<proteinExistence type="predicted"/>
<evidence type="ECO:0000313" key="4">
    <source>
        <dbReference type="Proteomes" id="UP001223761"/>
    </source>
</evidence>
<name>A0A1Q5T1G8_9BACL</name>
<dbReference type="EMBL" id="MQMG01000018">
    <property type="protein sequence ID" value="OKO94117.1"/>
    <property type="molecule type" value="Genomic_DNA"/>
</dbReference>
<dbReference type="Proteomes" id="UP001223761">
    <property type="component" value="Chromosome"/>
</dbReference>
<evidence type="ECO:0000313" key="1">
    <source>
        <dbReference type="EMBL" id="OKO94117.1"/>
    </source>
</evidence>
<evidence type="ECO:0000313" key="3">
    <source>
        <dbReference type="Proteomes" id="UP000186030"/>
    </source>
</evidence>
<dbReference type="AlphaFoldDB" id="A0A1Q5T1G8"/>
<reference evidence="2 4" key="4">
    <citation type="submission" date="2023-08" db="EMBL/GenBank/DDBJ databases">
        <title>Genome sequencing of the thermostable Gram positive bacteria Geobacillus proteiniphilus strain T-6.</title>
        <authorList>
            <person name="Shulami S."/>
            <person name="Shoham Y."/>
        </authorList>
    </citation>
    <scope>NUCLEOTIDE SEQUENCE [LARGE SCALE GENOMIC DNA]</scope>
    <source>
        <strain evidence="2 4">T-6</strain>
    </source>
</reference>